<evidence type="ECO:0000259" key="4">
    <source>
        <dbReference type="Pfam" id="PF07804"/>
    </source>
</evidence>
<dbReference type="InterPro" id="IPR012893">
    <property type="entry name" value="HipA-like_C"/>
</dbReference>
<dbReference type="InterPro" id="IPR052028">
    <property type="entry name" value="HipA_Ser/Thr_kinase"/>
</dbReference>
<dbReference type="RefSeq" id="WP_203528757.1">
    <property type="nucleotide sequence ID" value="NZ_CP083371.1"/>
</dbReference>
<feature type="domain" description="HipA-like C-terminal" evidence="4">
    <location>
        <begin position="173"/>
        <end position="399"/>
    </location>
</feature>
<comment type="caution">
    <text evidence="5">The sequence shown here is derived from an EMBL/GenBank/DDBJ whole genome shotgun (WGS) entry which is preliminary data.</text>
</comment>
<sequence>MRLTVEAFWRSDWRECGTIEILDAQLGYRGPSIVEYDIDYFANFAAADYSANGEVGDARAMSVRFPVDLESRYLATWPPFLLDLMPQGHARRKLAEHLGLRVDDRESDLPLLLRAAGSPVGNVRIKQAAEAERERLKNVTRTGVTEDDIFNRSEKFIEVVDRFGMIASGSSGLQGEWPKVALTQAVDGLYYPDAFVKDDEAIRHVIVKLLRSSNERDRLILEAESGYSRVAKELGLRVHEVSAYEQGVLMIPRFDREIQGGLLCRFGRESMVSSIGVAQFGHNADHEDYVNVLKRHSDQPFIDIVEYAKRDLTNRAMGNPDNHGRNTALRKTPGGGITLAPLFDFAPMRLAIEGIARSTRWGVMRDTHRDSDPDWWQVCRAVFMEDERAAAALLEEMATFAERLANAPKISLAMGVPAEVVDFAMSGCAELVGKVLDAAASAPGV</sequence>
<dbReference type="GO" id="GO:0005829">
    <property type="term" value="C:cytosol"/>
    <property type="evidence" value="ECO:0007669"/>
    <property type="project" value="TreeGrafter"/>
</dbReference>
<evidence type="ECO:0000313" key="5">
    <source>
        <dbReference type="EMBL" id="MBM3093788.1"/>
    </source>
</evidence>
<reference evidence="5 6" key="1">
    <citation type="submission" date="2020-01" db="EMBL/GenBank/DDBJ databases">
        <title>Draft genome assembly of Ensifer adhaerens T173.</title>
        <authorList>
            <person name="Craig J.E."/>
            <person name="Stinchcombe J.R."/>
        </authorList>
    </citation>
    <scope>NUCLEOTIDE SEQUENCE [LARGE SCALE GENOMIC DNA]</scope>
    <source>
        <strain evidence="5 6">T173</strain>
    </source>
</reference>
<dbReference type="PANTHER" id="PTHR37419:SF8">
    <property type="entry name" value="TOXIN YJJJ"/>
    <property type="match status" value="1"/>
</dbReference>
<dbReference type="AlphaFoldDB" id="A0AAW4FR57"/>
<dbReference type="Pfam" id="PF07804">
    <property type="entry name" value="HipA_C"/>
    <property type="match status" value="1"/>
</dbReference>
<dbReference type="EMBL" id="WXFA01000018">
    <property type="protein sequence ID" value="MBM3093788.1"/>
    <property type="molecule type" value="Genomic_DNA"/>
</dbReference>
<evidence type="ECO:0000256" key="2">
    <source>
        <dbReference type="ARBA" id="ARBA00022679"/>
    </source>
</evidence>
<protein>
    <submittedName>
        <fullName evidence="5">Type II toxin-antitoxin system HipA family toxin</fullName>
    </submittedName>
</protein>
<comment type="similarity">
    <text evidence="1">Belongs to the HipA Ser/Thr kinase family.</text>
</comment>
<dbReference type="GO" id="GO:0004674">
    <property type="term" value="F:protein serine/threonine kinase activity"/>
    <property type="evidence" value="ECO:0007669"/>
    <property type="project" value="TreeGrafter"/>
</dbReference>
<dbReference type="PIRSF" id="PIRSF028135">
    <property type="entry name" value="UCP028135_HipA-like"/>
    <property type="match status" value="1"/>
</dbReference>
<evidence type="ECO:0000313" key="6">
    <source>
        <dbReference type="Proteomes" id="UP000744980"/>
    </source>
</evidence>
<dbReference type="PANTHER" id="PTHR37419">
    <property type="entry name" value="SERINE/THREONINE-PROTEIN KINASE TOXIN HIPA"/>
    <property type="match status" value="1"/>
</dbReference>
<evidence type="ECO:0000256" key="1">
    <source>
        <dbReference type="ARBA" id="ARBA00010164"/>
    </source>
</evidence>
<accession>A0AAW4FR57</accession>
<evidence type="ECO:0000256" key="3">
    <source>
        <dbReference type="ARBA" id="ARBA00022777"/>
    </source>
</evidence>
<keyword evidence="2" id="KW-0808">Transferase</keyword>
<gene>
    <name evidence="5" type="ORF">GFB56_23785</name>
</gene>
<dbReference type="Proteomes" id="UP000744980">
    <property type="component" value="Unassembled WGS sequence"/>
</dbReference>
<dbReference type="InterPro" id="IPR016869">
    <property type="entry name" value="UCP028135_HipA-like"/>
</dbReference>
<name>A0AAW4FR57_9HYPH</name>
<proteinExistence type="inferred from homology"/>
<keyword evidence="6" id="KW-1185">Reference proteome</keyword>
<keyword evidence="3" id="KW-0418">Kinase</keyword>
<organism evidence="5 6">
    <name type="scientific">Ensifer canadensis</name>
    <dbReference type="NCBI Taxonomy" id="555315"/>
    <lineage>
        <taxon>Bacteria</taxon>
        <taxon>Pseudomonadati</taxon>
        <taxon>Pseudomonadota</taxon>
        <taxon>Alphaproteobacteria</taxon>
        <taxon>Hyphomicrobiales</taxon>
        <taxon>Rhizobiaceae</taxon>
        <taxon>Sinorhizobium/Ensifer group</taxon>
        <taxon>Ensifer</taxon>
    </lineage>
</organism>